<name>A8IK24_AZOC5</name>
<dbReference type="SUPFAM" id="SSF53448">
    <property type="entry name" value="Nucleotide-diphospho-sugar transferases"/>
    <property type="match status" value="1"/>
</dbReference>
<dbReference type="KEGG" id="azc:AZC_0391"/>
<dbReference type="eggNOG" id="COG1215">
    <property type="taxonomic scope" value="Bacteria"/>
</dbReference>
<keyword evidence="3" id="KW-1185">Reference proteome</keyword>
<keyword evidence="2" id="KW-0808">Transferase</keyword>
<evidence type="ECO:0000313" key="3">
    <source>
        <dbReference type="Proteomes" id="UP000000270"/>
    </source>
</evidence>
<evidence type="ECO:0000313" key="2">
    <source>
        <dbReference type="EMBL" id="BAF86389.1"/>
    </source>
</evidence>
<reference evidence="2 3" key="5">
    <citation type="journal article" date="2010" name="Appl. Environ. Microbiol.">
        <title>phrR-like gene praR of Azorhizobium caulinodans ORS571 is essential for symbiosis with Sesbania rostrata and is involved in expression of reb genes.</title>
        <authorList>
            <person name="Akiba N."/>
            <person name="Aono T."/>
            <person name="Toyazaki H."/>
            <person name="Sato S."/>
            <person name="Oyaizu H."/>
        </authorList>
    </citation>
    <scope>NUCLEOTIDE SEQUENCE [LARGE SCALE GENOMIC DNA]</scope>
    <source>
        <strain evidence="3">ATCC 43989 / DSM 5975 / JCM 20966 / LMG 6465 / NBRC 14845 / NCIMB 13405 / ORS 571</strain>
    </source>
</reference>
<dbReference type="CAZy" id="GT2">
    <property type="family name" value="Glycosyltransferase Family 2"/>
</dbReference>
<dbReference type="GO" id="GO:0016740">
    <property type="term" value="F:transferase activity"/>
    <property type="evidence" value="ECO:0007669"/>
    <property type="project" value="UniProtKB-KW"/>
</dbReference>
<dbReference type="RefSeq" id="WP_012168922.1">
    <property type="nucleotide sequence ID" value="NC_009937.1"/>
</dbReference>
<evidence type="ECO:0000259" key="1">
    <source>
        <dbReference type="Pfam" id="PF00535"/>
    </source>
</evidence>
<dbReference type="HOGENOM" id="CLU_375841_0_0_5"/>
<protein>
    <submittedName>
        <fullName evidence="2">Putative glycosyltransferase</fullName>
    </submittedName>
</protein>
<dbReference type="AlphaFoldDB" id="A8IK24"/>
<sequence length="738" mass="80864">MILTLTYAKVCTTSLHHLLTERFPGDVFRSHGLEPWILDPLERFAAAVTADTSGLRGSFDNGPIRERLAHARATGETITIISGVRDPVSRSLSVAMQNLEAAFADCVSPSVQASAEAIATRVADLWLRETTNGDPVRTFLEKMIRAPFEWFEQELAGPFGFDLREQAFDTVQGYSIQSRDNVRLLLFRHERAPAAIEKGLTELFPGMDFVLPHDNTGEDKPSGGIYRALRQCFRLPRATLEAIYAHPDVRPYFGEDEITAAIERWAEPAPQSAWVMPPPPAAPRQTFAATVFIPLRNHAQWVGAQIDSLLAQWRPDVELVLVDDGSQDGSLAAALDRLGGRPEVMATVMRNSTALGHGMLPAVLGLSRAPVIIQADSDDIALPGRLDTIIGHFAADPDCRLVTSNAVLLSETGISIGVLDPHAADARLDDPVALPDLQHNSYWLGASSAFHRSVIEAFPPLDPELCAYGLDLLTGFRAILLGSQHYLAQPLVGWRQHARNSHRVIGTFDATPASKEHLAAIAFMTRAQRLRDLAWLQAQSQIAPERAARIDARWRADHSAQADEWIRLRNRLTGTHAAPNPLDSRASEGAAHVPAVPPILTLTRGFEWSAAQLDPALSRWSGTYGGDSRMLWISRQTAITLRIPEPDAEALVLTLAGIPYVDRQSVFLSLDFAPPMEITLVAGESRRVTVPIVQRRDPAGGLMTLMIRAPEAVRPCNLDPANPDQRMLGVALFAMQVI</sequence>
<dbReference type="Gene3D" id="3.90.550.10">
    <property type="entry name" value="Spore Coat Polysaccharide Biosynthesis Protein SpsA, Chain A"/>
    <property type="match status" value="1"/>
</dbReference>
<reference evidence="2 3" key="6">
    <citation type="journal article" date="2011" name="Appl. Environ. Microbiol.">
        <title>Involvement of the azorhizobial chromosome partition gene (parA) in the onset of bacteroid differentiation during Sesbania rostrata stem nodule development.</title>
        <authorList>
            <person name="Liu CT."/>
            <person name="Lee KB."/>
            <person name="Wang YS."/>
            <person name="Peng MH."/>
            <person name="Lee KT."/>
            <person name="Suzuki S."/>
            <person name="Suzuki T."/>
            <person name="Oyaizu H."/>
        </authorList>
    </citation>
    <scope>NUCLEOTIDE SEQUENCE [LARGE SCALE GENOMIC DNA]</scope>
    <source>
        <strain evidence="3">ATCC 43989 / DSM 5975 / JCM 20966 / LMG 6465 / NBRC 14845 / NCIMB 13405 / ORS 571</strain>
    </source>
</reference>
<feature type="domain" description="Glycosyltransferase 2-like" evidence="1">
    <location>
        <begin position="290"/>
        <end position="397"/>
    </location>
</feature>
<dbReference type="Pfam" id="PF00535">
    <property type="entry name" value="Glycos_transf_2"/>
    <property type="match status" value="1"/>
</dbReference>
<dbReference type="InterPro" id="IPR050834">
    <property type="entry name" value="Glycosyltransf_2"/>
</dbReference>
<dbReference type="STRING" id="438753.AZC_0391"/>
<dbReference type="PANTHER" id="PTHR43685:SF11">
    <property type="entry name" value="GLYCOSYLTRANSFERASE TAGX-RELATED"/>
    <property type="match status" value="1"/>
</dbReference>
<gene>
    <name evidence="2" type="ordered locus">AZC_0391</name>
</gene>
<reference evidence="3" key="2">
    <citation type="submission" date="2007-04" db="EMBL/GenBank/DDBJ databases">
        <title>Complete genome sequence of the nitrogen-fixing bacterium Azorhizobium caulinodans ORS571.</title>
        <authorList>
            <person name="Lee K.B."/>
            <person name="Backer P.D."/>
            <person name="Aono T."/>
            <person name="Liu C.T."/>
            <person name="Suzuki S."/>
            <person name="Suzuki T."/>
            <person name="Kaneko T."/>
            <person name="Yamada M."/>
            <person name="Tabata S."/>
            <person name="Kupfer D.M."/>
            <person name="Najar F.Z."/>
            <person name="Wiley G.B."/>
            <person name="Roe B."/>
            <person name="Binnewies T."/>
            <person name="Ussery D."/>
            <person name="Vereecke D."/>
            <person name="Gevers D."/>
            <person name="Holsters M."/>
            <person name="Oyaizu H."/>
        </authorList>
    </citation>
    <scope>NUCLEOTIDE SEQUENCE [LARGE SCALE GENOMIC DNA]</scope>
    <source>
        <strain evidence="3">ATCC 43989 / DSM 5975 / JCM 20966 / LMG 6465 / NBRC 14845 / NCIMB 13405 / ORS 571</strain>
    </source>
</reference>
<dbReference type="EMBL" id="AP009384">
    <property type="protein sequence ID" value="BAF86389.1"/>
    <property type="molecule type" value="Genomic_DNA"/>
</dbReference>
<accession>A8IK24</accession>
<dbReference type="PANTHER" id="PTHR43685">
    <property type="entry name" value="GLYCOSYLTRANSFERASE"/>
    <property type="match status" value="1"/>
</dbReference>
<organism evidence="2 3">
    <name type="scientific">Azorhizobium caulinodans (strain ATCC 43989 / DSM 5975 / JCM 20966 / LMG 6465 / NBRC 14845 / NCIMB 13405 / ORS 571)</name>
    <dbReference type="NCBI Taxonomy" id="438753"/>
    <lineage>
        <taxon>Bacteria</taxon>
        <taxon>Pseudomonadati</taxon>
        <taxon>Pseudomonadota</taxon>
        <taxon>Alphaproteobacteria</taxon>
        <taxon>Hyphomicrobiales</taxon>
        <taxon>Xanthobacteraceae</taxon>
        <taxon>Azorhizobium</taxon>
    </lineage>
</organism>
<dbReference type="InterPro" id="IPR029044">
    <property type="entry name" value="Nucleotide-diphossugar_trans"/>
</dbReference>
<reference evidence="2 3" key="1">
    <citation type="journal article" date="2007" name="Appl. Environ. Microbiol.">
        <title>Rhizobial factors required for stem nodule maturation and maintenance in Sesbania rostrata-Azorhizobium caulinodans ORS571 symbiosis.</title>
        <authorList>
            <person name="Suzuki S."/>
            <person name="Aono T."/>
            <person name="Lee KB."/>
            <person name="Suzuki T."/>
            <person name="Liu CT."/>
            <person name="Miwa H."/>
            <person name="Wakao S."/>
            <person name="Iki T."/>
            <person name="Oyaizu H."/>
        </authorList>
    </citation>
    <scope>NUCLEOTIDE SEQUENCE [LARGE SCALE GENOMIC DNA]</scope>
    <source>
        <strain evidence="3">ATCC 43989 / DSM 5975 / JCM 20966 / LMG 6465 / NBRC 14845 / NCIMB 13405 / ORS 571</strain>
    </source>
</reference>
<proteinExistence type="predicted"/>
<dbReference type="InterPro" id="IPR001173">
    <property type="entry name" value="Glyco_trans_2-like"/>
</dbReference>
<reference evidence="2 3" key="3">
    <citation type="journal article" date="2008" name="BMC Genomics">
        <title>The genome of the versatile nitrogen fixer Azorhizobium caulinodans ORS571.</title>
        <authorList>
            <person name="Lee KB."/>
            <person name="Backer P.D."/>
            <person name="Aono T."/>
            <person name="Liu CT."/>
            <person name="Suzuki S."/>
            <person name="Suzuki T."/>
            <person name="Kaneko T."/>
            <person name="Yamada M."/>
            <person name="Tabata S."/>
            <person name="Kupfer D.M."/>
            <person name="Najar F.Z."/>
            <person name="Wiley G.B."/>
            <person name="Roe B."/>
            <person name="Binnewies T.T."/>
            <person name="Ussery D.W."/>
            <person name="D'Haeze W."/>
            <person name="Herder J.D."/>
            <person name="Gevers D."/>
            <person name="Vereecke D."/>
            <person name="Holsters M."/>
            <person name="Oyaizu H."/>
        </authorList>
    </citation>
    <scope>NUCLEOTIDE SEQUENCE [LARGE SCALE GENOMIC DNA]</scope>
    <source>
        <strain evidence="3">ATCC 43989 / DSM 5975 / JCM 20966 / LMG 6465 / NBRC 14845 / NCIMB 13405 / ORS 571</strain>
    </source>
</reference>
<dbReference type="Proteomes" id="UP000000270">
    <property type="component" value="Chromosome"/>
</dbReference>
<reference evidence="2 3" key="4">
    <citation type="journal article" date="2009" name="Appl. Environ. Microbiol.">
        <title>Comparative genome-wide transcriptional profiling of Azorhizobium caulinodans ORS571 grown under free-living and symbiotic conditions.</title>
        <authorList>
            <person name="Tsukada S."/>
            <person name="Aono T."/>
            <person name="Akiba N."/>
            <person name="Lee KB."/>
            <person name="Liu CT."/>
            <person name="Toyazaki H."/>
            <person name="Oyaizu H."/>
        </authorList>
    </citation>
    <scope>NUCLEOTIDE SEQUENCE [LARGE SCALE GENOMIC DNA]</scope>
    <source>
        <strain evidence="3">ATCC 43989 / DSM 5975 / JCM 20966 / LMG 6465 / NBRC 14845 / NCIMB 13405 / ORS 571</strain>
    </source>
</reference>